<name>A0A9X3M834_9CORY</name>
<feature type="domain" description="Aldehyde dehydrogenase" evidence="5">
    <location>
        <begin position="33"/>
        <end position="500"/>
    </location>
</feature>
<reference evidence="6" key="1">
    <citation type="submission" date="2022-02" db="EMBL/GenBank/DDBJ databases">
        <title>Corynebacterium sp. from urogenital microbiome.</title>
        <authorList>
            <person name="Cappelli E.A."/>
            <person name="Ribeiro T.G."/>
            <person name="Peixe L."/>
        </authorList>
    </citation>
    <scope>NUCLEOTIDE SEQUENCE</scope>
    <source>
        <strain evidence="6">C9Ua_112</strain>
    </source>
</reference>
<comment type="similarity">
    <text evidence="1 4">Belongs to the aldehyde dehydrogenase family.</text>
</comment>
<evidence type="ECO:0000256" key="4">
    <source>
        <dbReference type="RuleBase" id="RU003345"/>
    </source>
</evidence>
<dbReference type="PANTHER" id="PTHR43353">
    <property type="entry name" value="SUCCINATE-SEMIALDEHYDE DEHYDROGENASE, MITOCHONDRIAL"/>
    <property type="match status" value="1"/>
</dbReference>
<dbReference type="RefSeq" id="WP_269955101.1">
    <property type="nucleotide sequence ID" value="NZ_JAKMUV010000010.1"/>
</dbReference>
<protein>
    <submittedName>
        <fullName evidence="6">NAD-dependent succinate-semialdehyde dehydrogenase</fullName>
    </submittedName>
</protein>
<sequence length="507" mass="53722">MTSLNIPSGFSITLNAAGQSFDVPTGLFLGGAWRAGSSGEVFSVIDAATGKPFADVAAATEDDAREAMDKAVEVQADWAESTPRDRSEILRRLFDLVHEHADQLAALQSLELGRALPDSKGEVTYAAEYLRWFSERAAAITGEYRVAPAGNGRIVTTHRPVGPVLAITPWNFPLAMVTRKLAPALAAGCTVIAKPAQLTPLTMLYFAELGRMAGIPDGVFQVLPTSSARRVSVLLDDDRLRKLTFTGSTEVGQALAATAAQKTIRTSLELGGNAPFVVLEHADVGKAVEQAIAAKMRGAGQVCVAANRFIVHESLAEEFEAGLVQKMAEFVMGPGTDPKSTMGPLVSLEQRDGVRDMVAKAVEEGAHVALGGNEALEKLGETHPDLDPNGFWYPATVLTGVTPQFEIANQEIFGPVAAVQRVSSDEEALKVANDTVFGLAGYVMGEDMKKTLLFAERMEAGMVGVNRGALSDAAAPFGGVKQSGLGREGGFEGIEEYLDTVYLALDV</sequence>
<evidence type="ECO:0000259" key="5">
    <source>
        <dbReference type="Pfam" id="PF00171"/>
    </source>
</evidence>
<dbReference type="PANTHER" id="PTHR43353:SF5">
    <property type="entry name" value="SUCCINATE-SEMIALDEHYDE DEHYDROGENASE, MITOCHONDRIAL"/>
    <property type="match status" value="1"/>
</dbReference>
<dbReference type="InterPro" id="IPR016161">
    <property type="entry name" value="Ald_DH/histidinol_DH"/>
</dbReference>
<dbReference type="PROSITE" id="PS00687">
    <property type="entry name" value="ALDEHYDE_DEHYDR_GLU"/>
    <property type="match status" value="1"/>
</dbReference>
<dbReference type="EMBL" id="JAKMUV010000010">
    <property type="protein sequence ID" value="MCZ9305491.1"/>
    <property type="molecule type" value="Genomic_DNA"/>
</dbReference>
<dbReference type="InterPro" id="IPR050740">
    <property type="entry name" value="Aldehyde_DH_Superfamily"/>
</dbReference>
<dbReference type="InterPro" id="IPR029510">
    <property type="entry name" value="Ald_DH_CS_GLU"/>
</dbReference>
<dbReference type="InterPro" id="IPR015590">
    <property type="entry name" value="Aldehyde_DH_dom"/>
</dbReference>
<dbReference type="Gene3D" id="3.40.605.10">
    <property type="entry name" value="Aldehyde Dehydrogenase, Chain A, domain 1"/>
    <property type="match status" value="1"/>
</dbReference>
<dbReference type="FunFam" id="3.40.605.10:FF:000026">
    <property type="entry name" value="Aldehyde dehydrogenase, putative"/>
    <property type="match status" value="1"/>
</dbReference>
<dbReference type="GO" id="GO:0009450">
    <property type="term" value="P:gamma-aminobutyric acid catabolic process"/>
    <property type="evidence" value="ECO:0007669"/>
    <property type="project" value="TreeGrafter"/>
</dbReference>
<dbReference type="AlphaFoldDB" id="A0A9X3M834"/>
<evidence type="ECO:0000256" key="3">
    <source>
        <dbReference type="PROSITE-ProRule" id="PRU10007"/>
    </source>
</evidence>
<keyword evidence="7" id="KW-1185">Reference proteome</keyword>
<evidence type="ECO:0000313" key="7">
    <source>
        <dbReference type="Proteomes" id="UP001146505"/>
    </source>
</evidence>
<dbReference type="InterPro" id="IPR016163">
    <property type="entry name" value="Ald_DH_C"/>
</dbReference>
<gene>
    <name evidence="6" type="ORF">L8U58_08140</name>
</gene>
<dbReference type="CDD" id="cd07103">
    <property type="entry name" value="ALDH_F5_SSADH_GabD"/>
    <property type="match status" value="1"/>
</dbReference>
<dbReference type="SUPFAM" id="SSF53720">
    <property type="entry name" value="ALDH-like"/>
    <property type="match status" value="1"/>
</dbReference>
<dbReference type="FunFam" id="3.40.605.10:FF:000007">
    <property type="entry name" value="NAD/NADP-dependent betaine aldehyde dehydrogenase"/>
    <property type="match status" value="1"/>
</dbReference>
<dbReference type="GeneID" id="301813520"/>
<accession>A0A9X3M834</accession>
<dbReference type="GO" id="GO:0004777">
    <property type="term" value="F:succinate-semialdehyde dehydrogenase (NAD+) activity"/>
    <property type="evidence" value="ECO:0007669"/>
    <property type="project" value="TreeGrafter"/>
</dbReference>
<dbReference type="InterPro" id="IPR016162">
    <property type="entry name" value="Ald_DH_N"/>
</dbReference>
<evidence type="ECO:0000313" key="6">
    <source>
        <dbReference type="EMBL" id="MCZ9305491.1"/>
    </source>
</evidence>
<feature type="active site" evidence="3">
    <location>
        <position position="269"/>
    </location>
</feature>
<dbReference type="FunFam" id="3.40.309.10:FF:000009">
    <property type="entry name" value="Aldehyde dehydrogenase A"/>
    <property type="match status" value="1"/>
</dbReference>
<evidence type="ECO:0000256" key="1">
    <source>
        <dbReference type="ARBA" id="ARBA00009986"/>
    </source>
</evidence>
<dbReference type="Gene3D" id="3.40.309.10">
    <property type="entry name" value="Aldehyde Dehydrogenase, Chain A, domain 2"/>
    <property type="match status" value="1"/>
</dbReference>
<proteinExistence type="inferred from homology"/>
<dbReference type="Proteomes" id="UP001146505">
    <property type="component" value="Unassembled WGS sequence"/>
</dbReference>
<evidence type="ECO:0000256" key="2">
    <source>
        <dbReference type="ARBA" id="ARBA00023002"/>
    </source>
</evidence>
<comment type="caution">
    <text evidence="6">The sequence shown here is derived from an EMBL/GenBank/DDBJ whole genome shotgun (WGS) entry which is preliminary data.</text>
</comment>
<dbReference type="Pfam" id="PF00171">
    <property type="entry name" value="Aldedh"/>
    <property type="match status" value="1"/>
</dbReference>
<organism evidence="6 7">
    <name type="scientific">Corynebacterium macclintockiae</name>
    <dbReference type="NCBI Taxonomy" id="2913501"/>
    <lineage>
        <taxon>Bacteria</taxon>
        <taxon>Bacillati</taxon>
        <taxon>Actinomycetota</taxon>
        <taxon>Actinomycetes</taxon>
        <taxon>Mycobacteriales</taxon>
        <taxon>Corynebacteriaceae</taxon>
        <taxon>Corynebacterium</taxon>
    </lineage>
</organism>
<keyword evidence="2 4" id="KW-0560">Oxidoreductase</keyword>